<proteinExistence type="predicted"/>
<dbReference type="AlphaFoldDB" id="A0A9P3USC8"/>
<keyword evidence="2" id="KW-1185">Reference proteome</keyword>
<dbReference type="EMBL" id="BRPK01000013">
    <property type="protein sequence ID" value="GLB43107.1"/>
    <property type="molecule type" value="Genomic_DNA"/>
</dbReference>
<organism evidence="1 2">
    <name type="scientific">Lyophyllum shimeji</name>
    <name type="common">Hon-shimeji</name>
    <name type="synonym">Tricholoma shimeji</name>
    <dbReference type="NCBI Taxonomy" id="47721"/>
    <lineage>
        <taxon>Eukaryota</taxon>
        <taxon>Fungi</taxon>
        <taxon>Dikarya</taxon>
        <taxon>Basidiomycota</taxon>
        <taxon>Agaricomycotina</taxon>
        <taxon>Agaricomycetes</taxon>
        <taxon>Agaricomycetidae</taxon>
        <taxon>Agaricales</taxon>
        <taxon>Tricholomatineae</taxon>
        <taxon>Lyophyllaceae</taxon>
        <taxon>Lyophyllum</taxon>
    </lineage>
</organism>
<evidence type="ECO:0000313" key="2">
    <source>
        <dbReference type="Proteomes" id="UP001063166"/>
    </source>
</evidence>
<accession>A0A9P3USC8</accession>
<reference evidence="1" key="1">
    <citation type="submission" date="2022-07" db="EMBL/GenBank/DDBJ databases">
        <title>The genome of Lyophyllum shimeji provides insight into the initial evolution of ectomycorrhizal fungal genome.</title>
        <authorList>
            <person name="Kobayashi Y."/>
            <person name="Shibata T."/>
            <person name="Hirakawa H."/>
            <person name="Shigenobu S."/>
            <person name="Nishiyama T."/>
            <person name="Yamada A."/>
            <person name="Hasebe M."/>
            <person name="Kawaguchi M."/>
        </authorList>
    </citation>
    <scope>NUCLEOTIDE SEQUENCE</scope>
    <source>
        <strain evidence="1">AT787</strain>
    </source>
</reference>
<sequence>MSSGTTKSSKTCTLVAGMVSTRYDAGCADLKGVVQRLALRKGGDHELSFSEHIQTHLMCARRYRASCEVSGGPWV</sequence>
<protein>
    <submittedName>
        <fullName evidence="1">Uncharacterized protein</fullName>
    </submittedName>
</protein>
<name>A0A9P3USC8_LYOSH</name>
<comment type="caution">
    <text evidence="1">The sequence shown here is derived from an EMBL/GenBank/DDBJ whole genome shotgun (WGS) entry which is preliminary data.</text>
</comment>
<evidence type="ECO:0000313" key="1">
    <source>
        <dbReference type="EMBL" id="GLB43107.1"/>
    </source>
</evidence>
<dbReference type="Proteomes" id="UP001063166">
    <property type="component" value="Unassembled WGS sequence"/>
</dbReference>
<gene>
    <name evidence="1" type="ORF">LshimejAT787_1300080</name>
</gene>